<gene>
    <name evidence="1" type="ORF">UT30_C0015G0007</name>
</gene>
<protein>
    <submittedName>
        <fullName evidence="1">Uncharacterized protein</fullName>
    </submittedName>
</protein>
<sequence>MLKSISEIISLSMLFIFSGCLSKTELANEQKNYVMLFTFTNSFLSKENIASKEMILTMNESPYDGFAATLTELGYEPPAIKDNAIFKGAVEELKKYCHKDIWPVCPLACIVQKDINHCHKSAQDKNHEMEKIKGMDLDNETGRLEKFYKTWKESLILARKLKSPGVIFDHEFYTNYEMSHIEKLAEVRKENMETIISKLETIGGKMAEIVSEIYPECKILILETMLYKPFDKYSFTPSHIILGLLKKAADKRIPLKVIDGGEVGLGYLHSSIESLKEKIAQRRQIYAPYQREYPNLELAGCIAPFIDKENRPYWMTQSSSPQFPYSSAEEFVPMIKVLLGNYHFVWIYAGWKTYMPFFPPSWKENERKPYLSHAERMNAVIREARKEAKFSESPIPNNEGTPVPQSSSIEDAIKKGAKIYFVMTGKIPRNDFALADYPFVKSVDNTNKVLIKNLKKTNEADFSLDVNYLKWVKGNYEWPGFSIIPSIRDVSGISGLIIELWNKSDYPVGITINVRDDKNEYPKKVVLDKNEKRLVTLRTDEMSAYIDTKKLKGVSFISTRPKVDFNIAFSDLFYYPQKIK</sequence>
<evidence type="ECO:0000313" key="1">
    <source>
        <dbReference type="EMBL" id="KKR03971.1"/>
    </source>
</evidence>
<dbReference type="Proteomes" id="UP000033935">
    <property type="component" value="Unassembled WGS sequence"/>
</dbReference>
<proteinExistence type="predicted"/>
<organism evidence="1 2">
    <name type="scientific">Candidatus Uhrbacteria bacterium GW2011_GWF2_39_13</name>
    <dbReference type="NCBI Taxonomy" id="1618995"/>
    <lineage>
        <taxon>Bacteria</taxon>
        <taxon>Candidatus Uhriibacteriota</taxon>
    </lineage>
</organism>
<evidence type="ECO:0000313" key="2">
    <source>
        <dbReference type="Proteomes" id="UP000033935"/>
    </source>
</evidence>
<dbReference type="AlphaFoldDB" id="A0A0G0MU63"/>
<reference evidence="1 2" key="1">
    <citation type="journal article" date="2015" name="Nature">
        <title>rRNA introns, odd ribosomes, and small enigmatic genomes across a large radiation of phyla.</title>
        <authorList>
            <person name="Brown C.T."/>
            <person name="Hug L.A."/>
            <person name="Thomas B.C."/>
            <person name="Sharon I."/>
            <person name="Castelle C.J."/>
            <person name="Singh A."/>
            <person name="Wilkins M.J."/>
            <person name="Williams K.H."/>
            <person name="Banfield J.F."/>
        </authorList>
    </citation>
    <scope>NUCLEOTIDE SEQUENCE [LARGE SCALE GENOMIC DNA]</scope>
</reference>
<name>A0A0G0MU63_9BACT</name>
<accession>A0A0G0MU63</accession>
<dbReference type="PROSITE" id="PS51257">
    <property type="entry name" value="PROKAR_LIPOPROTEIN"/>
    <property type="match status" value="1"/>
</dbReference>
<comment type="caution">
    <text evidence="1">The sequence shown here is derived from an EMBL/GenBank/DDBJ whole genome shotgun (WGS) entry which is preliminary data.</text>
</comment>
<dbReference type="EMBL" id="LBWG01000015">
    <property type="protein sequence ID" value="KKR03971.1"/>
    <property type="molecule type" value="Genomic_DNA"/>
</dbReference>